<dbReference type="AlphaFoldDB" id="A0A2H0E1Q3"/>
<gene>
    <name evidence="2" type="ORF">COW80_00670</name>
</gene>
<evidence type="ECO:0000313" key="3">
    <source>
        <dbReference type="Proteomes" id="UP000229981"/>
    </source>
</evidence>
<dbReference type="EMBL" id="PCTU01000017">
    <property type="protein sequence ID" value="PIP88363.1"/>
    <property type="molecule type" value="Genomic_DNA"/>
</dbReference>
<organism evidence="2 3">
    <name type="scientific">Candidatus Beckwithbacteria bacterium CG22_combo_CG10-13_8_21_14_all_01_47_9</name>
    <dbReference type="NCBI Taxonomy" id="1974496"/>
    <lineage>
        <taxon>Bacteria</taxon>
        <taxon>Candidatus Beckwithiibacteriota</taxon>
    </lineage>
</organism>
<dbReference type="CDD" id="cd04301">
    <property type="entry name" value="NAT_SF"/>
    <property type="match status" value="1"/>
</dbReference>
<protein>
    <recommendedName>
        <fullName evidence="1">N-acetyltransferase domain-containing protein</fullName>
    </recommendedName>
</protein>
<accession>A0A2H0E1Q3</accession>
<sequence length="116" mass="13556">MIEYQIPKKFIQENSFLVQAKDGNRLAGEAIFSREREVISLVWRARVDVKSKYRRQGIASQLLTEGDLYIGTNFPNEIREFNNLNEEKGFGYNGYTNSIENEQIVSYEGNRLRFKP</sequence>
<dbReference type="Proteomes" id="UP000229981">
    <property type="component" value="Unassembled WGS sequence"/>
</dbReference>
<dbReference type="InterPro" id="IPR000182">
    <property type="entry name" value="GNAT_dom"/>
</dbReference>
<proteinExistence type="predicted"/>
<name>A0A2H0E1Q3_9BACT</name>
<dbReference type="InterPro" id="IPR016181">
    <property type="entry name" value="Acyl_CoA_acyltransferase"/>
</dbReference>
<feature type="domain" description="N-acetyltransferase" evidence="1">
    <location>
        <begin position="12"/>
        <end position="64"/>
    </location>
</feature>
<evidence type="ECO:0000259" key="1">
    <source>
        <dbReference type="Pfam" id="PF00583"/>
    </source>
</evidence>
<evidence type="ECO:0000313" key="2">
    <source>
        <dbReference type="EMBL" id="PIP88363.1"/>
    </source>
</evidence>
<dbReference type="Gene3D" id="3.40.630.30">
    <property type="match status" value="1"/>
</dbReference>
<comment type="caution">
    <text evidence="2">The sequence shown here is derived from an EMBL/GenBank/DDBJ whole genome shotgun (WGS) entry which is preliminary data.</text>
</comment>
<dbReference type="SUPFAM" id="SSF55729">
    <property type="entry name" value="Acyl-CoA N-acyltransferases (Nat)"/>
    <property type="match status" value="1"/>
</dbReference>
<dbReference type="Pfam" id="PF00583">
    <property type="entry name" value="Acetyltransf_1"/>
    <property type="match status" value="1"/>
</dbReference>
<dbReference type="GO" id="GO:0016747">
    <property type="term" value="F:acyltransferase activity, transferring groups other than amino-acyl groups"/>
    <property type="evidence" value="ECO:0007669"/>
    <property type="project" value="InterPro"/>
</dbReference>
<reference evidence="2 3" key="1">
    <citation type="submission" date="2017-09" db="EMBL/GenBank/DDBJ databases">
        <title>Depth-based differentiation of microbial function through sediment-hosted aquifers and enrichment of novel symbionts in the deep terrestrial subsurface.</title>
        <authorList>
            <person name="Probst A.J."/>
            <person name="Ladd B."/>
            <person name="Jarett J.K."/>
            <person name="Geller-Mcgrath D.E."/>
            <person name="Sieber C.M."/>
            <person name="Emerson J.B."/>
            <person name="Anantharaman K."/>
            <person name="Thomas B.C."/>
            <person name="Malmstrom R."/>
            <person name="Stieglmeier M."/>
            <person name="Klingl A."/>
            <person name="Woyke T."/>
            <person name="Ryan C.M."/>
            <person name="Banfield J.F."/>
        </authorList>
    </citation>
    <scope>NUCLEOTIDE SEQUENCE [LARGE SCALE GENOMIC DNA]</scope>
    <source>
        <strain evidence="2">CG22_combo_CG10-13_8_21_14_all_01_47_9</strain>
    </source>
</reference>